<keyword evidence="3" id="KW-1185">Reference proteome</keyword>
<dbReference type="RefSeq" id="WP_182289067.1">
    <property type="nucleotide sequence ID" value="NZ_CP046269.1"/>
</dbReference>
<protein>
    <submittedName>
        <fullName evidence="2">Uncharacterized protein</fullName>
    </submittedName>
</protein>
<proteinExistence type="predicted"/>
<keyword evidence="1" id="KW-0732">Signal</keyword>
<feature type="chain" id="PRO_5045972962" evidence="1">
    <location>
        <begin position="19"/>
        <end position="178"/>
    </location>
</feature>
<gene>
    <name evidence="2" type="ORF">Vspart_03808</name>
</gene>
<evidence type="ECO:0000256" key="1">
    <source>
        <dbReference type="SAM" id="SignalP"/>
    </source>
</evidence>
<organism evidence="2 3">
    <name type="scientific">Vibrio spartinae</name>
    <dbReference type="NCBI Taxonomy" id="1918945"/>
    <lineage>
        <taxon>Bacteria</taxon>
        <taxon>Pseudomonadati</taxon>
        <taxon>Pseudomonadota</taxon>
        <taxon>Gammaproteobacteria</taxon>
        <taxon>Vibrionales</taxon>
        <taxon>Vibrionaceae</taxon>
        <taxon>Vibrio</taxon>
    </lineage>
</organism>
<sequence length="178" mass="21139">MNRMFFLFLLIVCFSSKASVCNNDVDFIEINSKYLSKEIQFIDPYSSEYVKRSYLIYPNGDMLVLNQKKCTMSNYEIVYYFSPDRQGEKYYKDIYKRYSDILNSIVKYESLIKNKTFDDNLYQALVTKKIDDGNYSFDRVKSDDNIEYTFSINSDLDDLDLYGIYRYKFITYIGIGGL</sequence>
<name>A0ABX6R4I2_9VIBR</name>
<reference evidence="2 3" key="1">
    <citation type="journal article" date="2020" name="J. Nat. Prod.">
        <title>Genomics-Metabolomics Profiling Disclosed Marine Vibrio spartinae 3.6 as a Producer of a New Branched Side Chain Prodigiosin.</title>
        <authorList>
            <person name="Vitale G.A."/>
            <person name="Sciarretta M."/>
            <person name="Palma Esposito F."/>
            <person name="January G.G."/>
            <person name="Giaccio M."/>
            <person name="Bunk B."/>
            <person name="Sproer C."/>
            <person name="Bajerski F."/>
            <person name="Power D."/>
            <person name="Festa C."/>
            <person name="Monti M.C."/>
            <person name="D'Auria M.V."/>
            <person name="de Pascale D."/>
        </authorList>
    </citation>
    <scope>NUCLEOTIDE SEQUENCE [LARGE SCALE GENOMIC DNA]</scope>
    <source>
        <strain evidence="2 3">3.6</strain>
    </source>
</reference>
<dbReference type="Proteomes" id="UP000515264">
    <property type="component" value="Chromosome 2"/>
</dbReference>
<dbReference type="EMBL" id="CP046269">
    <property type="protein sequence ID" value="QMV16416.1"/>
    <property type="molecule type" value="Genomic_DNA"/>
</dbReference>
<feature type="signal peptide" evidence="1">
    <location>
        <begin position="1"/>
        <end position="18"/>
    </location>
</feature>
<evidence type="ECO:0000313" key="3">
    <source>
        <dbReference type="Proteomes" id="UP000515264"/>
    </source>
</evidence>
<accession>A0ABX6R4I2</accession>
<evidence type="ECO:0000313" key="2">
    <source>
        <dbReference type="EMBL" id="QMV16416.1"/>
    </source>
</evidence>